<proteinExistence type="predicted"/>
<dbReference type="AlphaFoldDB" id="E8V5E7"/>
<dbReference type="HOGENOM" id="CLU_2848360_0_0_0"/>
<gene>
    <name evidence="2" type="ordered locus">AciPR4_4160</name>
</gene>
<feature type="compositionally biased region" description="Basic and acidic residues" evidence="1">
    <location>
        <begin position="30"/>
        <end position="41"/>
    </location>
</feature>
<keyword evidence="3" id="KW-1185">Reference proteome</keyword>
<accession>E8V5E7</accession>
<name>E8V5E7_TERSS</name>
<evidence type="ECO:0000256" key="1">
    <source>
        <dbReference type="SAM" id="MobiDB-lite"/>
    </source>
</evidence>
<dbReference type="STRING" id="401053.AciPR4_4160"/>
<dbReference type="Proteomes" id="UP000006844">
    <property type="component" value="Chromosome"/>
</dbReference>
<dbReference type="EMBL" id="CP002467">
    <property type="protein sequence ID" value="ADV84906.1"/>
    <property type="molecule type" value="Genomic_DNA"/>
</dbReference>
<reference evidence="2 3" key="1">
    <citation type="journal article" date="2012" name="Stand. Genomic Sci.">
        <title>Complete genome sequence of Terriglobus saanensis type strain SP1PR4(T), an Acidobacteria from tundra soil.</title>
        <authorList>
            <person name="Rawat S.R."/>
            <person name="Mannisto M.K."/>
            <person name="Starovoytov V."/>
            <person name="Goodwin L."/>
            <person name="Nolan M."/>
            <person name="Hauser L."/>
            <person name="Land M."/>
            <person name="Davenport K.W."/>
            <person name="Woyke T."/>
            <person name="Haggblom M.M."/>
        </authorList>
    </citation>
    <scope>NUCLEOTIDE SEQUENCE</scope>
    <source>
        <strain evidence="3">ATCC BAA-1853 / DSM 23119 / SP1PR4</strain>
    </source>
</reference>
<evidence type="ECO:0000313" key="3">
    <source>
        <dbReference type="Proteomes" id="UP000006844"/>
    </source>
</evidence>
<sequence>MNLHKTESENFDAAMDTLLRANPQLVKAAMEQEKQEREAERKAKRASSDPASFNHGRRTTLISQV</sequence>
<protein>
    <submittedName>
        <fullName evidence="2">Uncharacterized protein</fullName>
    </submittedName>
</protein>
<evidence type="ECO:0000313" key="2">
    <source>
        <dbReference type="EMBL" id="ADV84906.1"/>
    </source>
</evidence>
<feature type="region of interest" description="Disordered" evidence="1">
    <location>
        <begin position="30"/>
        <end position="65"/>
    </location>
</feature>
<organism evidence="2 3">
    <name type="scientific">Terriglobus saanensis (strain ATCC BAA-1853 / DSM 23119 / SP1PR4)</name>
    <dbReference type="NCBI Taxonomy" id="401053"/>
    <lineage>
        <taxon>Bacteria</taxon>
        <taxon>Pseudomonadati</taxon>
        <taxon>Acidobacteriota</taxon>
        <taxon>Terriglobia</taxon>
        <taxon>Terriglobales</taxon>
        <taxon>Acidobacteriaceae</taxon>
        <taxon>Terriglobus</taxon>
    </lineage>
</organism>
<dbReference type="KEGG" id="tsa:AciPR4_4160"/>